<evidence type="ECO:0000256" key="5">
    <source>
        <dbReference type="SAM" id="Phobius"/>
    </source>
</evidence>
<gene>
    <name evidence="7" type="ORF">KTC_31780</name>
</gene>
<feature type="transmembrane region" description="Helical" evidence="5">
    <location>
        <begin position="205"/>
        <end position="225"/>
    </location>
</feature>
<evidence type="ECO:0000256" key="3">
    <source>
        <dbReference type="ARBA" id="ARBA00022989"/>
    </source>
</evidence>
<evidence type="ECO:0000313" key="7">
    <source>
        <dbReference type="EMBL" id="BBH88427.1"/>
    </source>
</evidence>
<dbReference type="PANTHER" id="PTHR37422:SF13">
    <property type="entry name" value="LIPOPOLYSACCHARIDE BIOSYNTHESIS PROTEIN PA4999-RELATED"/>
    <property type="match status" value="1"/>
</dbReference>
<feature type="transmembrane region" description="Helical" evidence="5">
    <location>
        <begin position="453"/>
        <end position="474"/>
    </location>
</feature>
<evidence type="ECO:0000256" key="1">
    <source>
        <dbReference type="ARBA" id="ARBA00004141"/>
    </source>
</evidence>
<sequence length="527" mass="59399">MAMHQLFHPEGKLADVQTLQAARKRSETRLFALLFAITIGITPLMTLVGVQIGFLLLASLGVVILCLLCILRWPSIGLFLAVGCVVLIEQNARPIPIGTDRLYLFYWPPQLEGLVERPIGFFFLFTLLILVGHRLSKRQRPLLGGPLFWPYCCFLLCVAWGVLHGLTSGGSLKSTVLEVRPLWYLFLSYMLAYNLLERKEQVQVFFWLVILGATFKGWQGVYIFIVQYGGQMHGHNEIMSHEESFFFVALLLLVMLFCLHHRRRGQFLVALLALPPVIFSTIANDRRADYVALLAGMGVAWCLIFVLKKRLRPLLIALMLFCALLGGAYTLAFSHASGLAGAPARAVLSVFNAQPTIDKDEYSSNIYRDIENFDLKYTAKQNPLLGYGFGKEFLQPVPLPDISEQDPYYTLVPHNTIYWIWMRLGPAGYLALWYLFGALIVRGCIIARTLRDPYLQLVAIYVVAVAVMEIIVAYADYQLFFYRNVIYLGLLAGILFKLPTLDAAQQGGERNETTRHIPLSAVAHVGR</sequence>
<evidence type="ECO:0000256" key="2">
    <source>
        <dbReference type="ARBA" id="ARBA00022692"/>
    </source>
</evidence>
<evidence type="ECO:0000256" key="4">
    <source>
        <dbReference type="ARBA" id="ARBA00023136"/>
    </source>
</evidence>
<dbReference type="Pfam" id="PF04932">
    <property type="entry name" value="Wzy_C"/>
    <property type="match status" value="1"/>
</dbReference>
<feature type="transmembrane region" description="Helical" evidence="5">
    <location>
        <begin position="78"/>
        <end position="99"/>
    </location>
</feature>
<keyword evidence="2 5" id="KW-0812">Transmembrane</keyword>
<reference evidence="7" key="1">
    <citation type="submission" date="2018-12" db="EMBL/GenBank/DDBJ databases">
        <title>Novel natural products biosynthetic potential of the class Ktedonobacteria.</title>
        <authorList>
            <person name="Zheng Y."/>
            <person name="Saitou A."/>
            <person name="Wang C.M."/>
            <person name="Toyoda A."/>
            <person name="Minakuchi Y."/>
            <person name="Sekiguchi Y."/>
            <person name="Ueda K."/>
            <person name="Takano H."/>
            <person name="Sakai Y."/>
            <person name="Yokota A."/>
            <person name="Yabe S."/>
        </authorList>
    </citation>
    <scope>NUCLEOTIDE SEQUENCE</scope>
    <source>
        <strain evidence="7">COM3</strain>
    </source>
</reference>
<feature type="transmembrane region" description="Helical" evidence="5">
    <location>
        <begin position="418"/>
        <end position="441"/>
    </location>
</feature>
<feature type="domain" description="O-antigen ligase-related" evidence="6">
    <location>
        <begin position="279"/>
        <end position="431"/>
    </location>
</feature>
<proteinExistence type="predicted"/>
<comment type="subcellular location">
    <subcellularLocation>
        <location evidence="1">Membrane</location>
        <topology evidence="1">Multi-pass membrane protein</topology>
    </subcellularLocation>
</comment>
<feature type="transmembrane region" description="Helical" evidence="5">
    <location>
        <begin position="54"/>
        <end position="71"/>
    </location>
</feature>
<dbReference type="GO" id="GO:0016020">
    <property type="term" value="C:membrane"/>
    <property type="evidence" value="ECO:0007669"/>
    <property type="project" value="UniProtKB-SubCell"/>
</dbReference>
<evidence type="ECO:0000259" key="6">
    <source>
        <dbReference type="Pfam" id="PF04932"/>
    </source>
</evidence>
<name>A0A455SJ04_9CHLR</name>
<dbReference type="InterPro" id="IPR007016">
    <property type="entry name" value="O-antigen_ligase-rel_domated"/>
</dbReference>
<feature type="transmembrane region" description="Helical" evidence="5">
    <location>
        <begin position="245"/>
        <end position="260"/>
    </location>
</feature>
<dbReference type="PANTHER" id="PTHR37422">
    <property type="entry name" value="TEICHURONIC ACID BIOSYNTHESIS PROTEIN TUAE"/>
    <property type="match status" value="1"/>
</dbReference>
<feature type="transmembrane region" description="Helical" evidence="5">
    <location>
        <begin position="314"/>
        <end position="333"/>
    </location>
</feature>
<dbReference type="EMBL" id="AP019376">
    <property type="protein sequence ID" value="BBH88427.1"/>
    <property type="molecule type" value="Genomic_DNA"/>
</dbReference>
<protein>
    <recommendedName>
        <fullName evidence="6">O-antigen ligase-related domain-containing protein</fullName>
    </recommendedName>
</protein>
<accession>A0A455SJ04</accession>
<keyword evidence="3 5" id="KW-1133">Transmembrane helix</keyword>
<feature type="transmembrane region" description="Helical" evidence="5">
    <location>
        <begin position="30"/>
        <end position="48"/>
    </location>
</feature>
<dbReference type="InterPro" id="IPR051533">
    <property type="entry name" value="WaaL-like"/>
</dbReference>
<dbReference type="AlphaFoldDB" id="A0A455SJ04"/>
<organism evidence="7">
    <name type="scientific">Thermosporothrix sp. COM3</name>
    <dbReference type="NCBI Taxonomy" id="2490863"/>
    <lineage>
        <taxon>Bacteria</taxon>
        <taxon>Bacillati</taxon>
        <taxon>Chloroflexota</taxon>
        <taxon>Ktedonobacteria</taxon>
        <taxon>Ktedonobacterales</taxon>
        <taxon>Thermosporotrichaceae</taxon>
        <taxon>Thermosporothrix</taxon>
    </lineage>
</organism>
<feature type="transmembrane region" description="Helical" evidence="5">
    <location>
        <begin position="179"/>
        <end position="196"/>
    </location>
</feature>
<keyword evidence="4 5" id="KW-0472">Membrane</keyword>
<feature type="transmembrane region" description="Helical" evidence="5">
    <location>
        <begin position="267"/>
        <end position="284"/>
    </location>
</feature>
<feature type="transmembrane region" description="Helical" evidence="5">
    <location>
        <begin position="148"/>
        <end position="167"/>
    </location>
</feature>
<feature type="transmembrane region" description="Helical" evidence="5">
    <location>
        <begin position="290"/>
        <end position="307"/>
    </location>
</feature>
<feature type="transmembrane region" description="Helical" evidence="5">
    <location>
        <begin position="119"/>
        <end position="136"/>
    </location>
</feature>
<feature type="transmembrane region" description="Helical" evidence="5">
    <location>
        <begin position="480"/>
        <end position="498"/>
    </location>
</feature>